<evidence type="ECO:0000256" key="8">
    <source>
        <dbReference type="SAM" id="MobiDB-lite"/>
    </source>
</evidence>
<protein>
    <recommendedName>
        <fullName evidence="7">von Willebrand factor A domain-containing protein 8</fullName>
    </recommendedName>
</protein>
<dbReference type="FunFam" id="3.40.50.300:FF:000663">
    <property type="entry name" value="von Willebrand factor A domain containing 8"/>
    <property type="match status" value="1"/>
</dbReference>
<dbReference type="Gene3D" id="3.40.50.300">
    <property type="entry name" value="P-loop containing nucleotide triphosphate hydrolases"/>
    <property type="match status" value="3"/>
</dbReference>
<dbReference type="InterPro" id="IPR027417">
    <property type="entry name" value="P-loop_NTPase"/>
</dbReference>
<dbReference type="InterPro" id="IPR002035">
    <property type="entry name" value="VWF_A"/>
</dbReference>
<organism evidence="10 11">
    <name type="scientific">Gryllus longicercus</name>
    <dbReference type="NCBI Taxonomy" id="2509291"/>
    <lineage>
        <taxon>Eukaryota</taxon>
        <taxon>Metazoa</taxon>
        <taxon>Ecdysozoa</taxon>
        <taxon>Arthropoda</taxon>
        <taxon>Hexapoda</taxon>
        <taxon>Insecta</taxon>
        <taxon>Pterygota</taxon>
        <taxon>Neoptera</taxon>
        <taxon>Polyneoptera</taxon>
        <taxon>Orthoptera</taxon>
        <taxon>Ensifera</taxon>
        <taxon>Gryllidea</taxon>
        <taxon>Grylloidea</taxon>
        <taxon>Gryllidae</taxon>
        <taxon>Gryllinae</taxon>
        <taxon>Gryllus</taxon>
    </lineage>
</organism>
<proteinExistence type="predicted"/>
<keyword evidence="3" id="KW-0067">ATP-binding</keyword>
<dbReference type="SMART" id="SM00382">
    <property type="entry name" value="AAA"/>
    <property type="match status" value="2"/>
</dbReference>
<comment type="function">
    <text evidence="6">Exhibits ATPase activity in vitro.</text>
</comment>
<dbReference type="GO" id="GO:0032991">
    <property type="term" value="C:protein-containing complex"/>
    <property type="evidence" value="ECO:0007669"/>
    <property type="project" value="UniProtKB-ARBA"/>
</dbReference>
<keyword evidence="4" id="KW-0809">Transit peptide</keyword>
<dbReference type="PANTHER" id="PTHR21610:SF9">
    <property type="entry name" value="VON WILLEBRAND FACTOR A DOMAIN-CONTAINING PROTEIN 8"/>
    <property type="match status" value="1"/>
</dbReference>
<name>A0AAN9VR03_9ORTH</name>
<keyword evidence="2" id="KW-0547">Nucleotide-binding</keyword>
<keyword evidence="5" id="KW-0496">Mitochondrion</keyword>
<feature type="compositionally biased region" description="Gly residues" evidence="8">
    <location>
        <begin position="1531"/>
        <end position="1544"/>
    </location>
</feature>
<evidence type="ECO:0000313" key="11">
    <source>
        <dbReference type="Proteomes" id="UP001378592"/>
    </source>
</evidence>
<dbReference type="SMART" id="SM00327">
    <property type="entry name" value="VWA"/>
    <property type="match status" value="1"/>
</dbReference>
<evidence type="ECO:0000256" key="6">
    <source>
        <dbReference type="ARBA" id="ARBA00055988"/>
    </source>
</evidence>
<evidence type="ECO:0000256" key="1">
    <source>
        <dbReference type="ARBA" id="ARBA00004173"/>
    </source>
</evidence>
<reference evidence="10 11" key="1">
    <citation type="submission" date="2024-03" db="EMBL/GenBank/DDBJ databases">
        <title>The genome assembly and annotation of the cricket Gryllus longicercus Weissman &amp; Gray.</title>
        <authorList>
            <person name="Szrajer S."/>
            <person name="Gray D."/>
            <person name="Ylla G."/>
        </authorList>
    </citation>
    <scope>NUCLEOTIDE SEQUENCE [LARGE SCALE GENOMIC DNA]</scope>
    <source>
        <strain evidence="10">DAG 2021-001</strain>
        <tissue evidence="10">Whole body minus gut</tissue>
    </source>
</reference>
<dbReference type="GO" id="GO:0005524">
    <property type="term" value="F:ATP binding"/>
    <property type="evidence" value="ECO:0007669"/>
    <property type="project" value="UniProtKB-KW"/>
</dbReference>
<comment type="subcellular location">
    <subcellularLocation>
        <location evidence="1">Mitochondrion</location>
    </subcellularLocation>
</comment>
<sequence length="1868" mass="209468">MKDNRSMFSKMNFLQPSSRRVAVLQRIFSKTYLVTPNEISRSFGVFGTKYAGEKLVKIGDISKVVKPAKNPQYVPLKYVEGESSQEILRHLRWMLQKDLLGQDMFLIGRPGPLRRLLAMQYLEITDRELEYVSLSRDTTEADLKQRREIKNGTAVYFDQSAVRAAVEGRILILEGIEKAERNVLPVLNNLLENREMHLEDGRFLMPAKRYDQLLKEHSQEELDCWKLVRVSENFRVIALGIPVPRYVGNPLDPPLRSRFQARDISGLTYKEQLEALRALVPGLEGARLSQLLSCAHALLTADAAALGLADFPADGLPAAARILENTPSLPDYDALYRLYPYKSFLSAEGQAAVENVLSTFQVLPRRSKSVSMNINNVTPKNGTAEVEITVERKSSVLQVPCGSLRENVVTNDFVPNVYQEKLLADLMLSHQFKDICVIGPRGCGKSATVSEFAKRLNYVVEPIVLYQDMTSRDLLQQRSTLLNGDTVWQNSPLVTAALEGKLAVLDGIHRIHPSTLAVVHRLVHDRELTLHDGSRLLRHDRYDDIKSSQNLTDNQLEEYGIFKIHPSFRIIALAEPPVQGSSLTQWLSPEMLSLFLYHEMRPLKPDEEMHLVKNLLGSANKAFEHVMRVAHRMRESDDPAVRALSSSLSTRQLLRIAKRMRAYPGDSPANAIYRACLARFLPALPRQALDKILLDEDLPLINAETSSPTCKVEGEKVTIGNTTVPRYKTDAKTKIPDIQFYDVPQHVTALEWLLQDFFLGEHLLLIGNQGVGKNKLADRLLQLLNRPREYIQLHRDTTVQTLTLQPTVRDGVVVYEDSPLVQAVKLGHVLIVDEADKAPTHVTCILKTLVESGEMILSDGRRIVPLNHPQTPTNKGIIPIHPDFRMIVLANRPGFPFLGNDFFGALGDLFSCHAVDNPSAQSEHALLKQYGPDVPDEIIARLVRAFGELRNMADQGLVQYPYSTREVVNIVKHLQEFPNESLVNVVGNVFDFDTYSQEVQDTLTEVLQKNGIPLHVHTNKINLAKEFPLPPLQQAGEWKVTHPSPPTILPVEERFLRTKTPITLRKYQHPLDLTEARGSVFSEMQSYWVVPVGETGIVAGLAVSKSFENDPLKDWIHVMATNPMKLFSMQSSGKDIHELSLQGLLHPVRGSRPRFKMCPIKTDDSSILLIHEESSNGLVLVDPFAGYARPLAQTSFIEDTTATLASAFPFNVKDKNWKMLTDLVEDKKFIVLFEDNGQRIDAINVETMTAYSMTLPVNLKTLNLPSIDRWLVEDTESRKYLLAKADPSEPIPRVLQPIEERTDTTLLKSIFGCGNTQLPSPVLSQAVNQKIEAPNRIFSSRLSSAVIAVGFPDLELSGNQLYLWPRVKDMSSTDSMEKTIVLPDSGTIIRPINTTSLPEKILEEDREIHHTVAGYLEITDIINRKLRYIAVPQPLNVSPVTAWMYSNNQLPVFVTGTSRDGLATVDAGGCVRLWEVEIGNLTKSLQEWRRMVASDRDHLQLTIDKPSGKDVSAPKHGKVDEKGDPHVGGNTWAGGTGGRDTAGLGGKGGPYRLDAGHDVHQVSQAEKDAVPEHVKKAAHEMAQKAFKQRLREIQMSEYDASVYQQYLGSVAAQVQALRVILGSLQAKSKERQWQRHQTTGELDDAKLIEGLTGEKTIYRRRFEKEPELGTPQTKPKRLKFIVDVSGSMYRFNGYDGRLDREMEAVIMVMEAFQGFEAQIQYDIMGHSGEDYNLQFVDHRKPPVDNKQRLDIIKIMHAHSQFCLSGDHTLEATKFGISQLSKEDCDEAIVVVLSDANLRRYGIAPESFAKILTSESNVSAYAIFIGSLGDEAVRLTKQMPAGRAFVCLDLTKLPQILQQIFSASVLSTR</sequence>
<accession>A0AAN9VR03</accession>
<dbReference type="EMBL" id="JAZDUA010000090">
    <property type="protein sequence ID" value="KAK7868613.1"/>
    <property type="molecule type" value="Genomic_DNA"/>
</dbReference>
<evidence type="ECO:0000313" key="10">
    <source>
        <dbReference type="EMBL" id="KAK7868613.1"/>
    </source>
</evidence>
<gene>
    <name evidence="10" type="ORF">R5R35_008422</name>
</gene>
<dbReference type="InterPro" id="IPR011704">
    <property type="entry name" value="ATPase_dyneun-rel_AAA"/>
</dbReference>
<dbReference type="FunFam" id="3.40.50.300:FF:000587">
    <property type="entry name" value="von Willebrand factor A domain containing 8"/>
    <property type="match status" value="1"/>
</dbReference>
<feature type="domain" description="VWFA" evidence="9">
    <location>
        <begin position="1677"/>
        <end position="1859"/>
    </location>
</feature>
<evidence type="ECO:0000256" key="5">
    <source>
        <dbReference type="ARBA" id="ARBA00023128"/>
    </source>
</evidence>
<dbReference type="Pfam" id="PF07728">
    <property type="entry name" value="AAA_5"/>
    <property type="match status" value="3"/>
</dbReference>
<dbReference type="PANTHER" id="PTHR21610">
    <property type="entry name" value="VON WILLEBRAND FACTOR A DOMAIN-CONTAINING PROTEIN 8"/>
    <property type="match status" value="1"/>
</dbReference>
<dbReference type="InterPro" id="IPR003593">
    <property type="entry name" value="AAA+_ATPase"/>
</dbReference>
<evidence type="ECO:0000259" key="9">
    <source>
        <dbReference type="PROSITE" id="PS50234"/>
    </source>
</evidence>
<evidence type="ECO:0000256" key="2">
    <source>
        <dbReference type="ARBA" id="ARBA00022741"/>
    </source>
</evidence>
<evidence type="ECO:0000256" key="3">
    <source>
        <dbReference type="ARBA" id="ARBA00022840"/>
    </source>
</evidence>
<dbReference type="GO" id="GO:0005739">
    <property type="term" value="C:mitochondrion"/>
    <property type="evidence" value="ECO:0007669"/>
    <property type="project" value="UniProtKB-SubCell"/>
</dbReference>
<comment type="caution">
    <text evidence="10">The sequence shown here is derived from an EMBL/GenBank/DDBJ whole genome shotgun (WGS) entry which is preliminary data.</text>
</comment>
<dbReference type="InterPro" id="IPR039891">
    <property type="entry name" value="VWA8"/>
</dbReference>
<dbReference type="SUPFAM" id="SSF52540">
    <property type="entry name" value="P-loop containing nucleoside triphosphate hydrolases"/>
    <property type="match status" value="3"/>
</dbReference>
<evidence type="ECO:0000256" key="4">
    <source>
        <dbReference type="ARBA" id="ARBA00022946"/>
    </source>
</evidence>
<dbReference type="InterPro" id="IPR036465">
    <property type="entry name" value="vWFA_dom_sf"/>
</dbReference>
<dbReference type="Proteomes" id="UP001378592">
    <property type="component" value="Unassembled WGS sequence"/>
</dbReference>
<dbReference type="SUPFAM" id="SSF53300">
    <property type="entry name" value="vWA-like"/>
    <property type="match status" value="1"/>
</dbReference>
<dbReference type="PROSITE" id="PS50234">
    <property type="entry name" value="VWFA"/>
    <property type="match status" value="1"/>
</dbReference>
<evidence type="ECO:0000256" key="7">
    <source>
        <dbReference type="ARBA" id="ARBA00070377"/>
    </source>
</evidence>
<feature type="region of interest" description="Disordered" evidence="8">
    <location>
        <begin position="1504"/>
        <end position="1544"/>
    </location>
</feature>
<dbReference type="GO" id="GO:0016887">
    <property type="term" value="F:ATP hydrolysis activity"/>
    <property type="evidence" value="ECO:0007669"/>
    <property type="project" value="InterPro"/>
</dbReference>
<dbReference type="Gene3D" id="3.40.50.410">
    <property type="entry name" value="von Willebrand factor, type A domain"/>
    <property type="match status" value="1"/>
</dbReference>
<keyword evidence="11" id="KW-1185">Reference proteome</keyword>